<protein>
    <submittedName>
        <fullName evidence="2">Uncharacterized protein</fullName>
    </submittedName>
</protein>
<evidence type="ECO:0000256" key="1">
    <source>
        <dbReference type="SAM" id="MobiDB-lite"/>
    </source>
</evidence>
<feature type="compositionally biased region" description="Basic residues" evidence="1">
    <location>
        <begin position="79"/>
        <end position="92"/>
    </location>
</feature>
<evidence type="ECO:0000313" key="3">
    <source>
        <dbReference type="Proteomes" id="UP000678499"/>
    </source>
</evidence>
<organism evidence="2">
    <name type="scientific">Notodromas monacha</name>
    <dbReference type="NCBI Taxonomy" id="399045"/>
    <lineage>
        <taxon>Eukaryota</taxon>
        <taxon>Metazoa</taxon>
        <taxon>Ecdysozoa</taxon>
        <taxon>Arthropoda</taxon>
        <taxon>Crustacea</taxon>
        <taxon>Oligostraca</taxon>
        <taxon>Ostracoda</taxon>
        <taxon>Podocopa</taxon>
        <taxon>Podocopida</taxon>
        <taxon>Cypridocopina</taxon>
        <taxon>Cypridoidea</taxon>
        <taxon>Cyprididae</taxon>
        <taxon>Notodromas</taxon>
    </lineage>
</organism>
<feature type="region of interest" description="Disordered" evidence="1">
    <location>
        <begin position="56"/>
        <end position="98"/>
    </location>
</feature>
<gene>
    <name evidence="2" type="ORF">NMOB1V02_LOCUS10525</name>
</gene>
<name>A0A7R9BZ93_9CRUS</name>
<accession>A0A7R9BZ93</accession>
<feature type="compositionally biased region" description="Basic and acidic residues" evidence="1">
    <location>
        <begin position="69"/>
        <end position="78"/>
    </location>
</feature>
<sequence length="130" mass="14309">MAGSALCDPEILTERIWDNLFIDAYAALSQESVGNSCNEVVETARKAFEDAGYIPKETETSVTEVEDSDTGHIKPESRRNRKQTPAKAKVKKVPFPTMPTGVHSLDGLLKRGYEDGLKCGRELLKTLTPV</sequence>
<dbReference type="AlphaFoldDB" id="A0A7R9BZ93"/>
<evidence type="ECO:0000313" key="2">
    <source>
        <dbReference type="EMBL" id="CAD7282907.1"/>
    </source>
</evidence>
<dbReference type="EMBL" id="CAJPEX010004496">
    <property type="protein sequence ID" value="CAG0923059.1"/>
    <property type="molecule type" value="Genomic_DNA"/>
</dbReference>
<proteinExistence type="predicted"/>
<dbReference type="EMBL" id="OA886533">
    <property type="protein sequence ID" value="CAD7282907.1"/>
    <property type="molecule type" value="Genomic_DNA"/>
</dbReference>
<dbReference type="Proteomes" id="UP000678499">
    <property type="component" value="Unassembled WGS sequence"/>
</dbReference>
<reference evidence="2" key="1">
    <citation type="submission" date="2020-11" db="EMBL/GenBank/DDBJ databases">
        <authorList>
            <person name="Tran Van P."/>
        </authorList>
    </citation>
    <scope>NUCLEOTIDE SEQUENCE</scope>
</reference>
<keyword evidence="3" id="KW-1185">Reference proteome</keyword>